<dbReference type="OrthoDB" id="2325690at2"/>
<dbReference type="GO" id="GO:0003677">
    <property type="term" value="F:DNA binding"/>
    <property type="evidence" value="ECO:0007669"/>
    <property type="project" value="InterPro"/>
</dbReference>
<evidence type="ECO:0000259" key="1">
    <source>
        <dbReference type="PROSITE" id="PS50943"/>
    </source>
</evidence>
<accession>A0A4R5NB89</accession>
<proteinExistence type="predicted"/>
<reference evidence="2" key="4">
    <citation type="submission" date="2021-09" db="EMBL/GenBank/DDBJ databases">
        <authorList>
            <person name="Gilroy R."/>
        </authorList>
    </citation>
    <scope>NUCLEOTIDE SEQUENCE</scope>
    <source>
        <strain evidence="2">7886</strain>
    </source>
</reference>
<sequence length="92" mass="10641">MTTWKKFKKSITSIPEDEMTIIDTLSYLQSERIRRGISQKYLAEKIGMKQPQLAKIERMESVPSLTTLNRYAHGLGLEIRMQIIPESKLTSN</sequence>
<dbReference type="InterPro" id="IPR001387">
    <property type="entry name" value="Cro/C1-type_HTH"/>
</dbReference>
<comment type="caution">
    <text evidence="3">The sequence shown here is derived from an EMBL/GenBank/DDBJ whole genome shotgun (WGS) entry which is preliminary data.</text>
</comment>
<feature type="domain" description="HTH cro/C1-type" evidence="1">
    <location>
        <begin position="28"/>
        <end position="82"/>
    </location>
</feature>
<dbReference type="SUPFAM" id="SSF47413">
    <property type="entry name" value="lambda repressor-like DNA-binding domains"/>
    <property type="match status" value="1"/>
</dbReference>
<dbReference type="RefSeq" id="WP_010018861.1">
    <property type="nucleotide sequence ID" value="NZ_CAJJMR010000004.1"/>
</dbReference>
<dbReference type="SMART" id="SM00530">
    <property type="entry name" value="HTH_XRE"/>
    <property type="match status" value="1"/>
</dbReference>
<protein>
    <submittedName>
        <fullName evidence="2">Helix-turn-helix transcriptional regulator</fullName>
    </submittedName>
</protein>
<organism evidence="3 4">
    <name type="scientific">Companilactobacillus farciminis</name>
    <dbReference type="NCBI Taxonomy" id="1612"/>
    <lineage>
        <taxon>Bacteria</taxon>
        <taxon>Bacillati</taxon>
        <taxon>Bacillota</taxon>
        <taxon>Bacilli</taxon>
        <taxon>Lactobacillales</taxon>
        <taxon>Lactobacillaceae</taxon>
        <taxon>Companilactobacillus</taxon>
    </lineage>
</organism>
<evidence type="ECO:0000313" key="3">
    <source>
        <dbReference type="EMBL" id="TDG69814.1"/>
    </source>
</evidence>
<reference evidence="2" key="3">
    <citation type="journal article" date="2021" name="PeerJ">
        <title>Extensive microbial diversity within the chicken gut microbiome revealed by metagenomics and culture.</title>
        <authorList>
            <person name="Gilroy R."/>
            <person name="Ravi A."/>
            <person name="Getino M."/>
            <person name="Pursley I."/>
            <person name="Horton D.L."/>
            <person name="Alikhan N.F."/>
            <person name="Baker D."/>
            <person name="Gharbi K."/>
            <person name="Hall N."/>
            <person name="Watson M."/>
            <person name="Adriaenssens E.M."/>
            <person name="Foster-Nyarko E."/>
            <person name="Jarju S."/>
            <person name="Secka A."/>
            <person name="Antonio M."/>
            <person name="Oren A."/>
            <person name="Chaudhuri R.R."/>
            <person name="La Ragione R."/>
            <person name="Hildebrand F."/>
            <person name="Pallen M.J."/>
        </authorList>
    </citation>
    <scope>NUCLEOTIDE SEQUENCE</scope>
    <source>
        <strain evidence="2">7886</strain>
    </source>
</reference>
<reference evidence="3 4" key="1">
    <citation type="journal article" date="2019" name="Appl. Microbiol. Biotechnol.">
        <title>Uncovering carbohydrate metabolism through a genotype-phenotype association study of 56 lactic acid bacteria genomes.</title>
        <authorList>
            <person name="Buron-Moles G."/>
            <person name="Chailyan A."/>
            <person name="Dolejs I."/>
            <person name="Forster J."/>
            <person name="Miks M.H."/>
        </authorList>
    </citation>
    <scope>NUCLEOTIDE SEQUENCE [LARGE SCALE GENOMIC DNA]</scope>
    <source>
        <strain evidence="3 4">ATCC 29644</strain>
    </source>
</reference>
<dbReference type="EMBL" id="DYWC01000069">
    <property type="protein sequence ID" value="HJF86368.1"/>
    <property type="molecule type" value="Genomic_DNA"/>
</dbReference>
<evidence type="ECO:0000313" key="4">
    <source>
        <dbReference type="Proteomes" id="UP000295257"/>
    </source>
</evidence>
<reference evidence="3" key="2">
    <citation type="submission" date="2019-02" db="EMBL/GenBank/DDBJ databases">
        <authorList>
            <person name="Buron G."/>
            <person name="Chaylann A."/>
            <person name="Dolejs I."/>
            <person name="Forster J."/>
            <person name="Miks M.H."/>
        </authorList>
    </citation>
    <scope>NUCLEOTIDE SEQUENCE</scope>
    <source>
        <strain evidence="3">ATCC 29644</strain>
    </source>
</reference>
<dbReference type="PROSITE" id="PS50943">
    <property type="entry name" value="HTH_CROC1"/>
    <property type="match status" value="1"/>
</dbReference>
<name>A0A4R5NB89_9LACO</name>
<keyword evidence="4" id="KW-1185">Reference proteome</keyword>
<gene>
    <name evidence="3" type="ORF">C5L30_001947</name>
    <name evidence="2" type="ORF">K8V88_02930</name>
</gene>
<evidence type="ECO:0000313" key="2">
    <source>
        <dbReference type="EMBL" id="HJF86368.1"/>
    </source>
</evidence>
<dbReference type="AlphaFoldDB" id="A0A4R5NB89"/>
<dbReference type="Pfam" id="PF01381">
    <property type="entry name" value="HTH_3"/>
    <property type="match status" value="1"/>
</dbReference>
<dbReference type="CDD" id="cd00093">
    <property type="entry name" value="HTH_XRE"/>
    <property type="match status" value="1"/>
</dbReference>
<dbReference type="EMBL" id="PUFN01000029">
    <property type="protein sequence ID" value="TDG69814.1"/>
    <property type="molecule type" value="Genomic_DNA"/>
</dbReference>
<dbReference type="Gene3D" id="1.10.260.40">
    <property type="entry name" value="lambda repressor-like DNA-binding domains"/>
    <property type="match status" value="1"/>
</dbReference>
<dbReference type="InterPro" id="IPR010982">
    <property type="entry name" value="Lambda_DNA-bd_dom_sf"/>
</dbReference>
<dbReference type="Proteomes" id="UP000295257">
    <property type="component" value="Unassembled WGS sequence"/>
</dbReference>
<dbReference type="Proteomes" id="UP000747013">
    <property type="component" value="Unassembled WGS sequence"/>
</dbReference>